<evidence type="ECO:0000313" key="1">
    <source>
        <dbReference type="EMBL" id="OSZ57243.1"/>
    </source>
</evidence>
<comment type="caution">
    <text evidence="1">The sequence shown here is derived from an EMBL/GenBank/DDBJ whole genome shotgun (WGS) entry which is preliminary data.</text>
</comment>
<reference evidence="1 2" key="1">
    <citation type="submission" date="2016-12" db="EMBL/GenBank/DDBJ databases">
        <title>Genome Mining:The Detection of Biosynthetic Gene Clusters to Aid in the Expression of Curamycin A produced by Streptomyces sp. strain CZA14.</title>
        <authorList>
            <person name="Durrell K.A."/>
            <person name="Kirby B.M."/>
            <person name="Khan W."/>
            <person name="Mthethwa T."/>
            <person name="Le Roes-Hill M."/>
        </authorList>
    </citation>
    <scope>NUCLEOTIDE SEQUENCE [LARGE SCALE GENOMIC DNA]</scope>
    <source>
        <strain evidence="1 2">CZA14</strain>
    </source>
</reference>
<dbReference type="Proteomes" id="UP000194266">
    <property type="component" value="Unassembled WGS sequence"/>
</dbReference>
<name>A0ABX3YBJ5_9ACTN</name>
<sequence>MRAIARRRKLLVAGLPGAFGNAASVRARRREPGSTFVRSSKPRIRRICPVAERCQWRRVVFFP</sequence>
<gene>
    <name evidence="1" type="ORF">OQI_28350</name>
</gene>
<dbReference type="EMBL" id="MRYD01000208">
    <property type="protein sequence ID" value="OSZ57243.1"/>
    <property type="molecule type" value="Genomic_DNA"/>
</dbReference>
<evidence type="ECO:0000313" key="2">
    <source>
        <dbReference type="Proteomes" id="UP000194266"/>
    </source>
</evidence>
<accession>A0ABX3YBJ5</accession>
<protein>
    <submittedName>
        <fullName evidence="1">Uncharacterized protein</fullName>
    </submittedName>
</protein>
<keyword evidence="2" id="KW-1185">Reference proteome</keyword>
<organism evidence="1 2">
    <name type="scientific">Streptomyces pharetrae CZA14</name>
    <dbReference type="NCBI Taxonomy" id="1144883"/>
    <lineage>
        <taxon>Bacteria</taxon>
        <taxon>Bacillati</taxon>
        <taxon>Actinomycetota</taxon>
        <taxon>Actinomycetes</taxon>
        <taxon>Kitasatosporales</taxon>
        <taxon>Streptomycetaceae</taxon>
        <taxon>Streptomyces</taxon>
    </lineage>
</organism>
<proteinExistence type="predicted"/>